<gene>
    <name evidence="1" type="ORF">TEMA_13010</name>
</gene>
<dbReference type="Proteomes" id="UP001235030">
    <property type="component" value="Chromosome"/>
</dbReference>
<protein>
    <submittedName>
        <fullName evidence="1">Uncharacterized protein</fullName>
    </submittedName>
</protein>
<proteinExistence type="predicted"/>
<reference evidence="1 2" key="1">
    <citation type="submission" date="2022-07" db="EMBL/GenBank/DDBJ databases">
        <title>Genome sequence of Terrisporobacter mayombei DSM6539.</title>
        <authorList>
            <person name="Boeer T."/>
            <person name="Bengelsdorf F.R."/>
            <person name="Daniel R."/>
            <person name="Poehlein A."/>
        </authorList>
    </citation>
    <scope>NUCLEOTIDE SEQUENCE [LARGE SCALE GENOMIC DNA]</scope>
    <source>
        <strain evidence="1 2">DSM 6539</strain>
    </source>
</reference>
<dbReference type="RefSeq" id="WP_228103163.1">
    <property type="nucleotide sequence ID" value="NZ_CP101637.1"/>
</dbReference>
<accession>A0ABY9Q051</accession>
<sequence length="382" mass="44589">MTLNNKKVIIDAAYGSITNKYADDKVILVGEFPDEKSNYANSLQLVINRENNLPLTINVPYNGYNMQLFVEDFTGDRLDNIMIRGEYNNTLVDKNGHNNLISYELGVIYKYENEKLIEIFNMEKYKNNNLPSAKFKNNYRTSVSCNKKKYLIDLSTRSKEYLNEIYDENKKVKTNLRPTLDNPSEIFPIKEVFNDCYNLLIYQRIVGINNSDVIGTIETLINLNNNKINIVYEGLLSYPYEEVHKLKNELKNQFKEKRKILEGSRFIKTYSSKNKNNNSRNDDLNLIIKSMDEEANTLYVDAYLLNLKSYEIKSLSNLKIILKDDQDRIVGNKVFNRVDIGEGLKPKDRMRILLSFFSNEYNVFDDLDINNLTCEINYDARS</sequence>
<dbReference type="EMBL" id="CP101637">
    <property type="protein sequence ID" value="WMT80971.1"/>
    <property type="molecule type" value="Genomic_DNA"/>
</dbReference>
<name>A0ABY9Q051_9FIRM</name>
<evidence type="ECO:0000313" key="1">
    <source>
        <dbReference type="EMBL" id="WMT80971.1"/>
    </source>
</evidence>
<keyword evidence="2" id="KW-1185">Reference proteome</keyword>
<evidence type="ECO:0000313" key="2">
    <source>
        <dbReference type="Proteomes" id="UP001235030"/>
    </source>
</evidence>
<organism evidence="1 2">
    <name type="scientific">Terrisporobacter mayombei</name>
    <dbReference type="NCBI Taxonomy" id="1541"/>
    <lineage>
        <taxon>Bacteria</taxon>
        <taxon>Bacillati</taxon>
        <taxon>Bacillota</taxon>
        <taxon>Clostridia</taxon>
        <taxon>Peptostreptococcales</taxon>
        <taxon>Peptostreptococcaceae</taxon>
        <taxon>Terrisporobacter</taxon>
    </lineage>
</organism>